<dbReference type="EMBL" id="LWAJ01000285">
    <property type="protein sequence ID" value="KZL47722.1"/>
    <property type="molecule type" value="Genomic_DNA"/>
</dbReference>
<proteinExistence type="predicted"/>
<dbReference type="PANTHER" id="PTHR34606:SF4">
    <property type="entry name" value="OUTER MEMBRANE LIPOPROTEIN DOLP"/>
    <property type="match status" value="1"/>
</dbReference>
<name>A0A166I1G0_NODSP</name>
<dbReference type="Gene3D" id="3.30.1340.30">
    <property type="match status" value="3"/>
</dbReference>
<evidence type="ECO:0000259" key="2">
    <source>
        <dbReference type="PROSITE" id="PS50914"/>
    </source>
</evidence>
<dbReference type="InterPro" id="IPR051686">
    <property type="entry name" value="Lipoprotein_DolP"/>
</dbReference>
<dbReference type="InterPro" id="IPR007055">
    <property type="entry name" value="BON_dom"/>
</dbReference>
<dbReference type="AlphaFoldDB" id="A0A166I1G0"/>
<gene>
    <name evidence="3" type="ORF">A2T98_21780</name>
</gene>
<feature type="domain" description="BON" evidence="2">
    <location>
        <begin position="154"/>
        <end position="222"/>
    </location>
</feature>
<dbReference type="SMART" id="SM00749">
    <property type="entry name" value="BON"/>
    <property type="match status" value="3"/>
</dbReference>
<dbReference type="InterPro" id="IPR014004">
    <property type="entry name" value="Transpt-assoc_nodulatn_dom_bac"/>
</dbReference>
<evidence type="ECO:0000256" key="1">
    <source>
        <dbReference type="ARBA" id="ARBA00022729"/>
    </source>
</evidence>
<dbReference type="Pfam" id="PF04972">
    <property type="entry name" value="BON"/>
    <property type="match status" value="3"/>
</dbReference>
<dbReference type="Proteomes" id="UP000076555">
    <property type="component" value="Unassembled WGS sequence"/>
</dbReference>
<sequence length="232" mass="25613">MTVATDEELQAKVVDKLHWDDRVNAANVGVTVDDAKVTLRGTVPSYRAKTIAEQDTKEIEGIIEVINHLQVQYPDSIPVPIDDEIASNVANALTWDTDIDANKIDVSVIGGLLTLRGTVDAYWKKFQVEDIGYGLTGVIDIINELAVVPTKKPEDEEIARSIENALEHNTFVEAEDVNVVVENGRVTLTGFVPNWAAWRAAHNAATYTKGVIKVVDGLAIRYLEEQEFLTEE</sequence>
<evidence type="ECO:0000313" key="3">
    <source>
        <dbReference type="EMBL" id="KZL47722.1"/>
    </source>
</evidence>
<dbReference type="RefSeq" id="WP_063874557.1">
    <property type="nucleotide sequence ID" value="NZ_CAWMRI010000285.1"/>
</dbReference>
<comment type="caution">
    <text evidence="3">The sequence shown here is derived from an EMBL/GenBank/DDBJ whole genome shotgun (WGS) entry which is preliminary data.</text>
</comment>
<organism evidence="3 4">
    <name type="scientific">Nodularia spumigena CENA596</name>
    <dbReference type="NCBI Taxonomy" id="1819295"/>
    <lineage>
        <taxon>Bacteria</taxon>
        <taxon>Bacillati</taxon>
        <taxon>Cyanobacteriota</taxon>
        <taxon>Cyanophyceae</taxon>
        <taxon>Nostocales</taxon>
        <taxon>Nodulariaceae</taxon>
        <taxon>Nodularia</taxon>
    </lineage>
</organism>
<feature type="domain" description="BON" evidence="2">
    <location>
        <begin position="5"/>
        <end position="73"/>
    </location>
</feature>
<evidence type="ECO:0000313" key="4">
    <source>
        <dbReference type="Proteomes" id="UP000076555"/>
    </source>
</evidence>
<dbReference type="PANTHER" id="PTHR34606">
    <property type="entry name" value="BON DOMAIN-CONTAINING PROTEIN"/>
    <property type="match status" value="1"/>
</dbReference>
<dbReference type="PROSITE" id="PS50914">
    <property type="entry name" value="BON"/>
    <property type="match status" value="3"/>
</dbReference>
<reference evidence="3 4" key="1">
    <citation type="submission" date="2016-04" db="EMBL/GenBank/DDBJ databases">
        <title>Draft Genome Assembly of the Bloom-forming Cyanobacterium Nodularia spumigena Strain CENA596 in Shrimp Production Ponds.</title>
        <authorList>
            <person name="Popin R.V."/>
            <person name="Rigonato J."/>
            <person name="Abreu V.A."/>
            <person name="Andreote A.P."/>
            <person name="Silveira S.B."/>
            <person name="Odebrecht C."/>
            <person name="Fiore M.F."/>
        </authorList>
    </citation>
    <scope>NUCLEOTIDE SEQUENCE [LARGE SCALE GENOMIC DNA]</scope>
    <source>
        <strain evidence="3 4">CENA596</strain>
    </source>
</reference>
<feature type="domain" description="BON" evidence="2">
    <location>
        <begin position="81"/>
        <end position="149"/>
    </location>
</feature>
<accession>A0A166I1G0</accession>
<dbReference type="OrthoDB" id="509304at2"/>
<keyword evidence="1" id="KW-0732">Signal</keyword>
<protein>
    <submittedName>
        <fullName evidence="3">Transport-associated protein</fullName>
    </submittedName>
</protein>